<evidence type="ECO:0000313" key="9">
    <source>
        <dbReference type="EMBL" id="PXA69668.1"/>
    </source>
</evidence>
<accession>A0A2V3DWA9</accession>
<dbReference type="GO" id="GO:0055085">
    <property type="term" value="P:transmembrane transport"/>
    <property type="evidence" value="ECO:0007669"/>
    <property type="project" value="InterPro"/>
</dbReference>
<dbReference type="PROSITE" id="PS50928">
    <property type="entry name" value="ABC_TM1"/>
    <property type="match status" value="1"/>
</dbReference>
<feature type="domain" description="ABC transmembrane type-1" evidence="8">
    <location>
        <begin position="70"/>
        <end position="273"/>
    </location>
</feature>
<feature type="transmembrane region" description="Helical" evidence="7">
    <location>
        <begin position="194"/>
        <end position="219"/>
    </location>
</feature>
<comment type="similarity">
    <text evidence="7">Belongs to the binding-protein-dependent transport system permease family.</text>
</comment>
<evidence type="ECO:0000256" key="6">
    <source>
        <dbReference type="ARBA" id="ARBA00023136"/>
    </source>
</evidence>
<comment type="subcellular location">
    <subcellularLocation>
        <location evidence="1 7">Cell membrane</location>
        <topology evidence="1 7">Multi-pass membrane protein</topology>
    </subcellularLocation>
</comment>
<dbReference type="InterPro" id="IPR035906">
    <property type="entry name" value="MetI-like_sf"/>
</dbReference>
<sequence length="287" mass="31026">MQKARRRKPGRARLYVIALVVCAMYLVPMLYVVGVSLGGPTASGGALFSDGVHPENFLNAFQSADFALYFANSTIVTVVSSACQVALSCMAGYALARINFRGRGLVMGGLIALLVVPPEVIMVPLFIILTKFPLLGGNDILGAGGGGLLNTYFGLMVPHLASALGVFLMRQFYIDLPDELGQAARLDGAGEFRIFWQVYTPLAFPAVAVVAVLAFQGAWNDFLWPLIMTRSNDMQTLQLGLTVFFQQDSTQWNLLMAAVLIISIPVVVLFLFGQRYFQSGIVAGSDK</sequence>
<dbReference type="CDD" id="cd06261">
    <property type="entry name" value="TM_PBP2"/>
    <property type="match status" value="1"/>
</dbReference>
<dbReference type="GO" id="GO:0005886">
    <property type="term" value="C:plasma membrane"/>
    <property type="evidence" value="ECO:0007669"/>
    <property type="project" value="UniProtKB-SubCell"/>
</dbReference>
<feature type="transmembrane region" description="Helical" evidence="7">
    <location>
        <begin position="105"/>
        <end position="129"/>
    </location>
</feature>
<dbReference type="PANTHER" id="PTHR43744:SF12">
    <property type="entry name" value="ABC TRANSPORTER PERMEASE PROTEIN MG189-RELATED"/>
    <property type="match status" value="1"/>
</dbReference>
<feature type="transmembrane region" description="Helical" evidence="7">
    <location>
        <begin position="66"/>
        <end position="93"/>
    </location>
</feature>
<keyword evidence="5 7" id="KW-1133">Transmembrane helix</keyword>
<dbReference type="Pfam" id="PF00528">
    <property type="entry name" value="BPD_transp_1"/>
    <property type="match status" value="1"/>
</dbReference>
<feature type="transmembrane region" description="Helical" evidence="7">
    <location>
        <begin position="12"/>
        <end position="33"/>
    </location>
</feature>
<dbReference type="Proteomes" id="UP000246303">
    <property type="component" value="Unassembled WGS sequence"/>
</dbReference>
<feature type="transmembrane region" description="Helical" evidence="7">
    <location>
        <begin position="252"/>
        <end position="272"/>
    </location>
</feature>
<evidence type="ECO:0000313" key="10">
    <source>
        <dbReference type="Proteomes" id="UP000246303"/>
    </source>
</evidence>
<feature type="transmembrane region" description="Helical" evidence="7">
    <location>
        <begin position="149"/>
        <end position="173"/>
    </location>
</feature>
<gene>
    <name evidence="9" type="ORF">CVS29_02925</name>
</gene>
<evidence type="ECO:0000256" key="2">
    <source>
        <dbReference type="ARBA" id="ARBA00022448"/>
    </source>
</evidence>
<reference evidence="9 10" key="1">
    <citation type="submission" date="2018-05" db="EMBL/GenBank/DDBJ databases">
        <title>Genetic diversity of glacier-inhabiting Cryobacterium bacteria in China and description of Cryobacterium mengkeensis sp. nov. and Arthrobacter glacialis sp. nov.</title>
        <authorList>
            <person name="Liu Q."/>
            <person name="Xin Y.-H."/>
        </authorList>
    </citation>
    <scope>NUCLEOTIDE SEQUENCE [LARGE SCALE GENOMIC DNA]</scope>
    <source>
        <strain evidence="9 10">GP3</strain>
    </source>
</reference>
<keyword evidence="6 7" id="KW-0472">Membrane</keyword>
<dbReference type="AlphaFoldDB" id="A0A2V3DWA9"/>
<protein>
    <submittedName>
        <fullName evidence="9">Carbohydrate ABC transporter permease</fullName>
    </submittedName>
</protein>
<evidence type="ECO:0000256" key="3">
    <source>
        <dbReference type="ARBA" id="ARBA00022475"/>
    </source>
</evidence>
<dbReference type="PANTHER" id="PTHR43744">
    <property type="entry name" value="ABC TRANSPORTER PERMEASE PROTEIN MG189-RELATED-RELATED"/>
    <property type="match status" value="1"/>
</dbReference>
<dbReference type="Gene3D" id="1.10.3720.10">
    <property type="entry name" value="MetI-like"/>
    <property type="match status" value="1"/>
</dbReference>
<evidence type="ECO:0000256" key="4">
    <source>
        <dbReference type="ARBA" id="ARBA00022692"/>
    </source>
</evidence>
<keyword evidence="2 7" id="KW-0813">Transport</keyword>
<dbReference type="SUPFAM" id="SSF161098">
    <property type="entry name" value="MetI-like"/>
    <property type="match status" value="1"/>
</dbReference>
<keyword evidence="4 7" id="KW-0812">Transmembrane</keyword>
<dbReference type="OrthoDB" id="3524874at2"/>
<dbReference type="InterPro" id="IPR000515">
    <property type="entry name" value="MetI-like"/>
</dbReference>
<comment type="caution">
    <text evidence="9">The sequence shown here is derived from an EMBL/GenBank/DDBJ whole genome shotgun (WGS) entry which is preliminary data.</text>
</comment>
<evidence type="ECO:0000259" key="8">
    <source>
        <dbReference type="PROSITE" id="PS50928"/>
    </source>
</evidence>
<organism evidence="9 10">
    <name type="scientific">Arthrobacter psychrochitiniphilus</name>
    <dbReference type="NCBI Taxonomy" id="291045"/>
    <lineage>
        <taxon>Bacteria</taxon>
        <taxon>Bacillati</taxon>
        <taxon>Actinomycetota</taxon>
        <taxon>Actinomycetes</taxon>
        <taxon>Micrococcales</taxon>
        <taxon>Micrococcaceae</taxon>
        <taxon>Arthrobacter</taxon>
    </lineage>
</organism>
<evidence type="ECO:0000256" key="1">
    <source>
        <dbReference type="ARBA" id="ARBA00004651"/>
    </source>
</evidence>
<evidence type="ECO:0000256" key="7">
    <source>
        <dbReference type="RuleBase" id="RU363032"/>
    </source>
</evidence>
<dbReference type="EMBL" id="QHLZ01000001">
    <property type="protein sequence ID" value="PXA69668.1"/>
    <property type="molecule type" value="Genomic_DNA"/>
</dbReference>
<keyword evidence="10" id="KW-1185">Reference proteome</keyword>
<name>A0A2V3DWA9_9MICC</name>
<keyword evidence="3" id="KW-1003">Cell membrane</keyword>
<proteinExistence type="inferred from homology"/>
<evidence type="ECO:0000256" key="5">
    <source>
        <dbReference type="ARBA" id="ARBA00022989"/>
    </source>
</evidence>